<accession>A0ACB1A6V6</accession>
<organism evidence="1 2">
    <name type="scientific">Meloidogyne enterolobii</name>
    <name type="common">Root-knot nematode worm</name>
    <name type="synonym">Meloidogyne mayaguensis</name>
    <dbReference type="NCBI Taxonomy" id="390850"/>
    <lineage>
        <taxon>Eukaryota</taxon>
        <taxon>Metazoa</taxon>
        <taxon>Ecdysozoa</taxon>
        <taxon>Nematoda</taxon>
        <taxon>Chromadorea</taxon>
        <taxon>Rhabditida</taxon>
        <taxon>Tylenchina</taxon>
        <taxon>Tylenchomorpha</taxon>
        <taxon>Tylenchoidea</taxon>
        <taxon>Meloidogynidae</taxon>
        <taxon>Meloidogyninae</taxon>
        <taxon>Meloidogyne</taxon>
    </lineage>
</organism>
<dbReference type="EMBL" id="CAVMJV010000060">
    <property type="protein sequence ID" value="CAK5086377.1"/>
    <property type="molecule type" value="Genomic_DNA"/>
</dbReference>
<protein>
    <submittedName>
        <fullName evidence="1">Uncharacterized protein</fullName>
    </submittedName>
</protein>
<reference evidence="1" key="1">
    <citation type="submission" date="2023-11" db="EMBL/GenBank/DDBJ databases">
        <authorList>
            <person name="Poullet M."/>
        </authorList>
    </citation>
    <scope>NUCLEOTIDE SEQUENCE</scope>
    <source>
        <strain evidence="1">E1834</strain>
    </source>
</reference>
<proteinExistence type="predicted"/>
<keyword evidence="2" id="KW-1185">Reference proteome</keyword>
<evidence type="ECO:0000313" key="2">
    <source>
        <dbReference type="Proteomes" id="UP001497535"/>
    </source>
</evidence>
<name>A0ACB1A6V6_MELEN</name>
<comment type="caution">
    <text evidence="1">The sequence shown here is derived from an EMBL/GenBank/DDBJ whole genome shotgun (WGS) entry which is preliminary data.</text>
</comment>
<gene>
    <name evidence="1" type="ORF">MENTE1834_LOCUS33871</name>
</gene>
<dbReference type="Proteomes" id="UP001497535">
    <property type="component" value="Unassembled WGS sequence"/>
</dbReference>
<sequence>MLFSQLCVFLYSVLIVRLCRLFCLLFCVLESLGFLSKKMADEEAEGVGLPQKGLNMIIKDALPDMRIANETREVLNQCCVEFIKHISKEAQMISSKDQRKTIYHDHVQKALKNLGFPREYVDAANSVLGECKIAAEKRLKRKNSRLDKCGIPEEQLLEIQQRLIEQARREEAEKQHAAFSQFGGFDHFASFQNQMAMPTFNHTQQPQQQLQTSPTFLTPLLPSQQQQTQQQQTFAMPQIPQTTASTTTIQVEQQQQQTFIPSSMPMPFGLTPQQLIVPECSNIPTTSEQSQQQQQLIPELTTERAAQILFGGKKNENEEDDEEENYDI</sequence>
<evidence type="ECO:0000313" key="1">
    <source>
        <dbReference type="EMBL" id="CAK5086377.1"/>
    </source>
</evidence>